<proteinExistence type="predicted"/>
<dbReference type="AlphaFoldDB" id="A0A3S2MS66"/>
<sequence length="103" mass="11884">MRASYFGWHQTALQRSSRITAEEFSKITLKKHSGDKLTERSSDSSVSQKIWSNKPLRCSVPDVVLPPVTEFTEPNTEEQKTFAVKKKKKRKTRTLICDELRVT</sequence>
<dbReference type="Proteomes" id="UP000283210">
    <property type="component" value="Chromosome 12"/>
</dbReference>
<dbReference type="EMBL" id="CM012448">
    <property type="protein sequence ID" value="RVE65650.1"/>
    <property type="molecule type" value="Genomic_DNA"/>
</dbReference>
<evidence type="ECO:0000313" key="1">
    <source>
        <dbReference type="EMBL" id="RVE65650.1"/>
    </source>
</evidence>
<organism evidence="1 2">
    <name type="scientific">Oryzias javanicus</name>
    <name type="common">Javanese ricefish</name>
    <name type="synonym">Aplocheilus javanicus</name>
    <dbReference type="NCBI Taxonomy" id="123683"/>
    <lineage>
        <taxon>Eukaryota</taxon>
        <taxon>Metazoa</taxon>
        <taxon>Chordata</taxon>
        <taxon>Craniata</taxon>
        <taxon>Vertebrata</taxon>
        <taxon>Euteleostomi</taxon>
        <taxon>Actinopterygii</taxon>
        <taxon>Neopterygii</taxon>
        <taxon>Teleostei</taxon>
        <taxon>Neoteleostei</taxon>
        <taxon>Acanthomorphata</taxon>
        <taxon>Ovalentaria</taxon>
        <taxon>Atherinomorphae</taxon>
        <taxon>Beloniformes</taxon>
        <taxon>Adrianichthyidae</taxon>
        <taxon>Oryziinae</taxon>
        <taxon>Oryzias</taxon>
    </lineage>
</organism>
<accession>A0A3S2MS66</accession>
<keyword evidence="2" id="KW-1185">Reference proteome</keyword>
<protein>
    <submittedName>
        <fullName evidence="1">Uncharacterized protein</fullName>
    </submittedName>
</protein>
<reference evidence="1 2" key="1">
    <citation type="submission" date="2018-11" db="EMBL/GenBank/DDBJ databases">
        <authorList>
            <person name="Lopez-Roques C."/>
            <person name="Donnadieu C."/>
            <person name="Bouchez O."/>
            <person name="Klopp C."/>
            <person name="Cabau C."/>
            <person name="Zahm M."/>
        </authorList>
    </citation>
    <scope>NUCLEOTIDE SEQUENCE [LARGE SCALE GENOMIC DNA]</scope>
    <source>
        <strain evidence="1">RS831</strain>
        <tissue evidence="1">Whole body</tissue>
    </source>
</reference>
<reference evidence="1 2" key="2">
    <citation type="submission" date="2019-01" db="EMBL/GenBank/DDBJ databases">
        <title>A chromosome length genome reference of the Java medaka (oryzias javanicus).</title>
        <authorList>
            <person name="Herpin A."/>
            <person name="Takehana Y."/>
            <person name="Naruse K."/>
            <person name="Ansai S."/>
            <person name="Kawaguchi M."/>
        </authorList>
    </citation>
    <scope>NUCLEOTIDE SEQUENCE [LARGE SCALE GENOMIC DNA]</scope>
    <source>
        <strain evidence="1">RS831</strain>
        <tissue evidence="1">Whole body</tissue>
    </source>
</reference>
<evidence type="ECO:0000313" key="2">
    <source>
        <dbReference type="Proteomes" id="UP000283210"/>
    </source>
</evidence>
<name>A0A3S2MS66_ORYJA</name>
<gene>
    <name evidence="1" type="ORF">OJAV_G00118700</name>
</gene>